<organism evidence="3 4">
    <name type="scientific">Brassica cretica</name>
    <name type="common">Mustard</name>
    <dbReference type="NCBI Taxonomy" id="69181"/>
    <lineage>
        <taxon>Eukaryota</taxon>
        <taxon>Viridiplantae</taxon>
        <taxon>Streptophyta</taxon>
        <taxon>Embryophyta</taxon>
        <taxon>Tracheophyta</taxon>
        <taxon>Spermatophyta</taxon>
        <taxon>Magnoliopsida</taxon>
        <taxon>eudicotyledons</taxon>
        <taxon>Gunneridae</taxon>
        <taxon>Pentapetalae</taxon>
        <taxon>rosids</taxon>
        <taxon>malvids</taxon>
        <taxon>Brassicales</taxon>
        <taxon>Brassicaceae</taxon>
        <taxon>Brassiceae</taxon>
        <taxon>Brassica</taxon>
    </lineage>
</organism>
<dbReference type="CDD" id="cd06222">
    <property type="entry name" value="RNase_H_like"/>
    <property type="match status" value="1"/>
</dbReference>
<feature type="domain" description="RNase H type-1" evidence="2">
    <location>
        <begin position="11"/>
        <end position="107"/>
    </location>
</feature>
<dbReference type="InterPro" id="IPR002156">
    <property type="entry name" value="RNaseH_domain"/>
</dbReference>
<dbReference type="InterPro" id="IPR044730">
    <property type="entry name" value="RNase_H-like_dom_plant"/>
</dbReference>
<dbReference type="Gene3D" id="3.30.420.10">
    <property type="entry name" value="Ribonuclease H-like superfamily/Ribonuclease H"/>
    <property type="match status" value="1"/>
</dbReference>
<dbReference type="Pfam" id="PF13456">
    <property type="entry name" value="RVT_3"/>
    <property type="match status" value="1"/>
</dbReference>
<dbReference type="SUPFAM" id="SSF53098">
    <property type="entry name" value="Ribonuclease H-like"/>
    <property type="match status" value="1"/>
</dbReference>
<evidence type="ECO:0000256" key="1">
    <source>
        <dbReference type="SAM" id="MobiDB-lite"/>
    </source>
</evidence>
<evidence type="ECO:0000259" key="2">
    <source>
        <dbReference type="Pfam" id="PF13456"/>
    </source>
</evidence>
<sequence>MLSGPWHSVFTDVAWNSSTEEAGLGWIMDDEISASQYSATSTHVTSLLLAETLAVLAAMDFALSHGIDSIAVLSDSHILINTIKKKVMKLGIFGVLCDIYHLSTSFKIHFLLLCRIPWHVEGLGHIPRLTRLEWNIIKSGFHSSVLSPLRRHSLSLFSSPLPMLPRALYYLHMKPPSSTSFRPSSTSSRLFPHSPPPRNPDPTRFSSSHDETIYEPEDLAKEAASNYLRRKRCSWHKLDPVTALLRLLPTIRPGRSGLSLPQCANLEVSACRPDKCLYQVTDLSPSVTFETNRKVRRTTSLWAVVTITKVVSLDPTGLLGLGGGSHRRCDVLLLLRNRHFLLRRRSTSLDLGLWNRRDSSPDSGL</sequence>
<feature type="compositionally biased region" description="Low complexity" evidence="1">
    <location>
        <begin position="180"/>
        <end position="192"/>
    </location>
</feature>
<keyword evidence="4" id="KW-1185">Reference proteome</keyword>
<dbReference type="Proteomes" id="UP000266723">
    <property type="component" value="Unassembled WGS sequence"/>
</dbReference>
<dbReference type="PANTHER" id="PTHR34146:SF11">
    <property type="entry name" value="RIBONUCLEASE H-LIKE SUPERFAMILY PROTEIN"/>
    <property type="match status" value="1"/>
</dbReference>
<comment type="caution">
    <text evidence="3">The sequence shown here is derived from an EMBL/GenBank/DDBJ whole genome shotgun (WGS) entry which is preliminary data.</text>
</comment>
<evidence type="ECO:0000313" key="3">
    <source>
        <dbReference type="EMBL" id="KAF3529633.1"/>
    </source>
</evidence>
<dbReference type="PANTHER" id="PTHR34146">
    <property type="entry name" value="POLYNUCLEOTIDYL TRANSFERASE, RIBONUCLEASE H-LIKE SUPERFAMILY PROTEIN-RELATED"/>
    <property type="match status" value="1"/>
</dbReference>
<dbReference type="InterPro" id="IPR036397">
    <property type="entry name" value="RNaseH_sf"/>
</dbReference>
<reference evidence="3 4" key="1">
    <citation type="journal article" date="2020" name="BMC Genomics">
        <title>Intraspecific diversification of the crop wild relative Brassica cretica Lam. using demographic model selection.</title>
        <authorList>
            <person name="Kioukis A."/>
            <person name="Michalopoulou V.A."/>
            <person name="Briers L."/>
            <person name="Pirintsos S."/>
            <person name="Studholme D.J."/>
            <person name="Pavlidis P."/>
            <person name="Sarris P.F."/>
        </authorList>
    </citation>
    <scope>NUCLEOTIDE SEQUENCE [LARGE SCALE GENOMIC DNA]</scope>
    <source>
        <strain evidence="4">cv. PFS-1207/04</strain>
    </source>
</reference>
<name>A0ABQ7BAV1_BRACR</name>
<feature type="region of interest" description="Disordered" evidence="1">
    <location>
        <begin position="180"/>
        <end position="210"/>
    </location>
</feature>
<dbReference type="EMBL" id="QGKV02001507">
    <property type="protein sequence ID" value="KAF3529633.1"/>
    <property type="molecule type" value="Genomic_DNA"/>
</dbReference>
<protein>
    <recommendedName>
        <fullName evidence="2">RNase H type-1 domain-containing protein</fullName>
    </recommendedName>
</protein>
<gene>
    <name evidence="3" type="ORF">DY000_02043856</name>
</gene>
<evidence type="ECO:0000313" key="4">
    <source>
        <dbReference type="Proteomes" id="UP000266723"/>
    </source>
</evidence>
<dbReference type="InterPro" id="IPR012337">
    <property type="entry name" value="RNaseH-like_sf"/>
</dbReference>
<accession>A0ABQ7BAV1</accession>
<proteinExistence type="predicted"/>